<dbReference type="PANTHER" id="PTHR34387:SF1">
    <property type="entry name" value="PERIPLASMIC IMMUNOGENIC PROTEIN"/>
    <property type="match status" value="1"/>
</dbReference>
<gene>
    <name evidence="2" type="ORF">KX928_08330</name>
</gene>
<protein>
    <submittedName>
        <fullName evidence="2">SIMPL domain-containing protein</fullName>
    </submittedName>
</protein>
<evidence type="ECO:0000313" key="3">
    <source>
        <dbReference type="Proteomes" id="UP001138661"/>
    </source>
</evidence>
<comment type="caution">
    <text evidence="2">The sequence shown here is derived from an EMBL/GenBank/DDBJ whole genome shotgun (WGS) entry which is preliminary data.</text>
</comment>
<feature type="signal peptide" evidence="1">
    <location>
        <begin position="1"/>
        <end position="20"/>
    </location>
</feature>
<sequence>MRQVLSVLMVMICCAGAASADQLRVISTTGHGAVEAAPDMATLRLGVTHEARQAADAMTATSQGVGAVLSRLTEAGVAARDMQTDSVSLQPVWSGRGSTSTAPPKITGFVASNSLTVRVRDLDTLGGILDLVVSDGANTFNGLSFGLQEPKPAADAARAEAVRDAIDRAQQLAEAAGLALGPIQSITESGAMPRPQMMEMAAARQMDAPIAAGELTVEAQVHIVFAIEDD</sequence>
<evidence type="ECO:0000256" key="1">
    <source>
        <dbReference type="SAM" id="SignalP"/>
    </source>
</evidence>
<evidence type="ECO:0000313" key="2">
    <source>
        <dbReference type="EMBL" id="MBW4707791.1"/>
    </source>
</evidence>
<accession>A0A9X1JY44</accession>
<name>A0A9X1JY44_9RHOB</name>
<dbReference type="InterPro" id="IPR007497">
    <property type="entry name" value="SIMPL/DUF541"/>
</dbReference>
<dbReference type="EMBL" id="JAHXDN010000002">
    <property type="protein sequence ID" value="MBW4707791.1"/>
    <property type="molecule type" value="Genomic_DNA"/>
</dbReference>
<dbReference type="Pfam" id="PF04402">
    <property type="entry name" value="SIMPL"/>
    <property type="match status" value="1"/>
</dbReference>
<dbReference type="GO" id="GO:0006974">
    <property type="term" value="P:DNA damage response"/>
    <property type="evidence" value="ECO:0007669"/>
    <property type="project" value="TreeGrafter"/>
</dbReference>
<dbReference type="InterPro" id="IPR052022">
    <property type="entry name" value="26kDa_periplasmic_antigen"/>
</dbReference>
<keyword evidence="3" id="KW-1185">Reference proteome</keyword>
<reference evidence="2" key="1">
    <citation type="submission" date="2021-07" db="EMBL/GenBank/DDBJ databases">
        <title>Roseobacter insulae sp. nov., isolated from a tidal flat.</title>
        <authorList>
            <person name="Park S."/>
            <person name="Yoon J.-H."/>
        </authorList>
    </citation>
    <scope>NUCLEOTIDE SEQUENCE</scope>
    <source>
        <strain evidence="2">YSTF-M11</strain>
    </source>
</reference>
<organism evidence="2 3">
    <name type="scientific">Roseobacter insulae</name>
    <dbReference type="NCBI Taxonomy" id="2859783"/>
    <lineage>
        <taxon>Bacteria</taxon>
        <taxon>Pseudomonadati</taxon>
        <taxon>Pseudomonadota</taxon>
        <taxon>Alphaproteobacteria</taxon>
        <taxon>Rhodobacterales</taxon>
        <taxon>Roseobacteraceae</taxon>
        <taxon>Roseobacter</taxon>
    </lineage>
</organism>
<dbReference type="Proteomes" id="UP001138661">
    <property type="component" value="Unassembled WGS sequence"/>
</dbReference>
<dbReference type="RefSeq" id="WP_219500935.1">
    <property type="nucleotide sequence ID" value="NZ_JAHXDN010000002.1"/>
</dbReference>
<feature type="chain" id="PRO_5040952009" evidence="1">
    <location>
        <begin position="21"/>
        <end position="230"/>
    </location>
</feature>
<dbReference type="PANTHER" id="PTHR34387">
    <property type="entry name" value="SLR1258 PROTEIN"/>
    <property type="match status" value="1"/>
</dbReference>
<dbReference type="AlphaFoldDB" id="A0A9X1JY44"/>
<keyword evidence="1" id="KW-0732">Signal</keyword>
<proteinExistence type="predicted"/>